<feature type="transmembrane region" description="Helical" evidence="1">
    <location>
        <begin position="65"/>
        <end position="88"/>
    </location>
</feature>
<dbReference type="EMBL" id="JBALHR010000011">
    <property type="protein sequence ID" value="MEH7829618.1"/>
    <property type="molecule type" value="Genomic_DNA"/>
</dbReference>
<proteinExistence type="predicted"/>
<accession>A0ABU8BY25</accession>
<feature type="transmembrane region" description="Helical" evidence="1">
    <location>
        <begin position="12"/>
        <end position="45"/>
    </location>
</feature>
<keyword evidence="1" id="KW-0472">Membrane</keyword>
<evidence type="ECO:0000313" key="3">
    <source>
        <dbReference type="Proteomes" id="UP001431963"/>
    </source>
</evidence>
<reference evidence="2" key="1">
    <citation type="submission" date="2024-02" db="EMBL/GenBank/DDBJ databases">
        <title>Genome sequences of strain Gemmobacter sp. JM10B15.</title>
        <authorList>
            <person name="Zhang M."/>
        </authorList>
    </citation>
    <scope>NUCLEOTIDE SEQUENCE</scope>
    <source>
        <strain evidence="2">JM10B15</strain>
    </source>
</reference>
<dbReference type="RefSeq" id="WP_335424650.1">
    <property type="nucleotide sequence ID" value="NZ_JBALHR010000011.1"/>
</dbReference>
<protein>
    <submittedName>
        <fullName evidence="2">Uncharacterized protein</fullName>
    </submittedName>
</protein>
<comment type="caution">
    <text evidence="2">The sequence shown here is derived from an EMBL/GenBank/DDBJ whole genome shotgun (WGS) entry which is preliminary data.</text>
</comment>
<keyword evidence="1" id="KW-1133">Transmembrane helix</keyword>
<name>A0ABU8BY25_9RHOB</name>
<dbReference type="Proteomes" id="UP001431963">
    <property type="component" value="Unassembled WGS sequence"/>
</dbReference>
<organism evidence="2 3">
    <name type="scientific">Gemmobacter denitrificans</name>
    <dbReference type="NCBI Taxonomy" id="3123040"/>
    <lineage>
        <taxon>Bacteria</taxon>
        <taxon>Pseudomonadati</taxon>
        <taxon>Pseudomonadota</taxon>
        <taxon>Alphaproteobacteria</taxon>
        <taxon>Rhodobacterales</taxon>
        <taxon>Paracoccaceae</taxon>
        <taxon>Gemmobacter</taxon>
    </lineage>
</organism>
<sequence>MTNRLRLLQGAMALLYFGPLLAGLGGFGWSVVPVFAAIFLLWLVIMRPADWPRSLADWGRPEAAIGFLTKLLVQVLLVTVCFGIGRGIGGVMGFNPSMPGMLPIGLSFLSVPLARLIWNPDQGAALDGFLDEALEQMPVTAARSATAASREDRTERQLLAARLTQPLADLPDSTTPARLQDHLSALGNHMAADELLDVLHQRVGAPAPTRAERLAFILQATDPRVAEICRGQAAPVKALQVAGQDMAALELLARRCVALLEQDADAWGDCPNDGALRSARAKVDMDADASVAAALDDLLALNARLAPLT</sequence>
<evidence type="ECO:0000313" key="2">
    <source>
        <dbReference type="EMBL" id="MEH7829618.1"/>
    </source>
</evidence>
<keyword evidence="1" id="KW-0812">Transmembrane</keyword>
<gene>
    <name evidence="2" type="ORF">V6590_15800</name>
</gene>
<evidence type="ECO:0000256" key="1">
    <source>
        <dbReference type="SAM" id="Phobius"/>
    </source>
</evidence>
<keyword evidence="3" id="KW-1185">Reference proteome</keyword>